<feature type="compositionally biased region" description="Basic and acidic residues" evidence="1">
    <location>
        <begin position="69"/>
        <end position="86"/>
    </location>
</feature>
<dbReference type="InterPro" id="IPR035303">
    <property type="entry name" value="DUF5364"/>
</dbReference>
<evidence type="ECO:0000313" key="3">
    <source>
        <dbReference type="Proteomes" id="UP000001640"/>
    </source>
</evidence>
<reference key="2">
    <citation type="submission" date="2011-08" db="EMBL/GenBank/DDBJ databases">
        <title>Genome sequence of Naumovozyma castellii.</title>
        <authorList>
            <person name="Gordon J.L."/>
            <person name="Armisen D."/>
            <person name="Proux-Wera E."/>
            <person name="OhEigeartaigh S.S."/>
            <person name="Byrne K.P."/>
            <person name="Wolfe K.H."/>
        </authorList>
    </citation>
    <scope>NUCLEOTIDE SEQUENCE</scope>
    <source>
        <strain>Type strain:CBS 4309</strain>
    </source>
</reference>
<keyword evidence="3" id="KW-1185">Reference proteome</keyword>
<dbReference type="EMBL" id="HE576757">
    <property type="protein sequence ID" value="CCC70863.1"/>
    <property type="molecule type" value="Genomic_DNA"/>
</dbReference>
<sequence>MKKKKKKNTTMFTTILRKKKEPFAKEQATMDAFNLKKENRKKFSEKQKLKNKHSTQSDRKYKLLNRQKKASEEAAKEEETNTEEKPAQLPPNNAYRYHEDIDLAFEDLLIDENENKKINEKLKYIIKERIDEEEAGGLPGKEDTGKLTKKELEKMDIDSLNKLLGRKVDEPRGKPMEELPRGDSNTNNPPVQDRNNDETAIPSELADAQDFLDTLL</sequence>
<dbReference type="InParanoid" id="G0VH90"/>
<dbReference type="Proteomes" id="UP000001640">
    <property type="component" value="Chromosome 6"/>
</dbReference>
<dbReference type="FunCoup" id="G0VH90">
    <property type="interactions" value="38"/>
</dbReference>
<protein>
    <submittedName>
        <fullName evidence="2">Uncharacterized protein</fullName>
    </submittedName>
</protein>
<dbReference type="eggNOG" id="ENOG502S8M8">
    <property type="taxonomic scope" value="Eukaryota"/>
</dbReference>
<evidence type="ECO:0000256" key="1">
    <source>
        <dbReference type="SAM" id="MobiDB-lite"/>
    </source>
</evidence>
<dbReference type="Pfam" id="PF17322">
    <property type="entry name" value="DUF5364"/>
    <property type="match status" value="1"/>
</dbReference>
<gene>
    <name evidence="2" type="primary">NCAS0F03790</name>
    <name evidence="2" type="ordered locus">NCAS_0F03790</name>
</gene>
<dbReference type="OMA" id="YRYHEDI"/>
<feature type="region of interest" description="Disordered" evidence="1">
    <location>
        <begin position="1"/>
        <end position="94"/>
    </location>
</feature>
<dbReference type="AlphaFoldDB" id="G0VH90"/>
<evidence type="ECO:0000313" key="2">
    <source>
        <dbReference type="EMBL" id="CCC70863.1"/>
    </source>
</evidence>
<feature type="compositionally biased region" description="Basic and acidic residues" evidence="1">
    <location>
        <begin position="34"/>
        <end position="48"/>
    </location>
</feature>
<feature type="compositionally biased region" description="Basic and acidic residues" evidence="1">
    <location>
        <begin position="140"/>
        <end position="159"/>
    </location>
</feature>
<feature type="compositionally biased region" description="Basic and acidic residues" evidence="1">
    <location>
        <begin position="166"/>
        <end position="181"/>
    </location>
</feature>
<dbReference type="OrthoDB" id="4069039at2759"/>
<proteinExistence type="predicted"/>
<dbReference type="HOGENOM" id="CLU_125618_0_0_1"/>
<organism evidence="2 3">
    <name type="scientific">Naumovozyma castellii</name>
    <name type="common">Yeast</name>
    <name type="synonym">Saccharomyces castellii</name>
    <dbReference type="NCBI Taxonomy" id="27288"/>
    <lineage>
        <taxon>Eukaryota</taxon>
        <taxon>Fungi</taxon>
        <taxon>Dikarya</taxon>
        <taxon>Ascomycota</taxon>
        <taxon>Saccharomycotina</taxon>
        <taxon>Saccharomycetes</taxon>
        <taxon>Saccharomycetales</taxon>
        <taxon>Saccharomycetaceae</taxon>
        <taxon>Naumovozyma</taxon>
    </lineage>
</organism>
<dbReference type="RefSeq" id="XP_003677216.1">
    <property type="nucleotide sequence ID" value="XM_003677168.1"/>
</dbReference>
<dbReference type="KEGG" id="ncs:NCAS_0F03790"/>
<feature type="region of interest" description="Disordered" evidence="1">
    <location>
        <begin position="129"/>
        <end position="206"/>
    </location>
</feature>
<name>G0VH90_NAUCA</name>
<reference evidence="2 3" key="1">
    <citation type="journal article" date="2011" name="Proc. Natl. Acad. Sci. U.S.A.">
        <title>Evolutionary erosion of yeast sex chromosomes by mating-type switching accidents.</title>
        <authorList>
            <person name="Gordon J.L."/>
            <person name="Armisen D."/>
            <person name="Proux-Wera E."/>
            <person name="Oheigeartaigh S.S."/>
            <person name="Byrne K.P."/>
            <person name="Wolfe K.H."/>
        </authorList>
    </citation>
    <scope>NUCLEOTIDE SEQUENCE [LARGE SCALE GENOMIC DNA]</scope>
    <source>
        <strain evidence="3">ATCC 76901 / BCRC 22586 / CBS 4309 / NBRC 1992 / NRRL Y-12630</strain>
    </source>
</reference>
<accession>G0VH90</accession>
<dbReference type="GeneID" id="96904509"/>